<keyword evidence="2" id="KW-1003">Cell membrane</keyword>
<comment type="subcellular location">
    <subcellularLocation>
        <location evidence="1">Cell membrane</location>
        <topology evidence="1">Multi-pass membrane protein</topology>
    </subcellularLocation>
</comment>
<evidence type="ECO:0000313" key="11">
    <source>
        <dbReference type="Proteomes" id="UP000256345"/>
    </source>
</evidence>
<evidence type="ECO:0000313" key="9">
    <source>
        <dbReference type="EMBL" id="REG30677.1"/>
    </source>
</evidence>
<accession>A0AAC8Q0K5</accession>
<protein>
    <submittedName>
        <fullName evidence="8">Cytochrome c oxidase polypeptide IV</fullName>
    </submittedName>
    <submittedName>
        <fullName evidence="9">Cytochrome c oxidase subunit 4</fullName>
    </submittedName>
</protein>
<evidence type="ECO:0000256" key="2">
    <source>
        <dbReference type="ARBA" id="ARBA00022475"/>
    </source>
</evidence>
<keyword evidence="4 7" id="KW-1133">Transmembrane helix</keyword>
<dbReference type="Proteomes" id="UP000256345">
    <property type="component" value="Unassembled WGS sequence"/>
</dbReference>
<evidence type="ECO:0000256" key="7">
    <source>
        <dbReference type="SAM" id="Phobius"/>
    </source>
</evidence>
<evidence type="ECO:0000256" key="5">
    <source>
        <dbReference type="ARBA" id="ARBA00023136"/>
    </source>
</evidence>
<keyword evidence="5 7" id="KW-0472">Membrane</keyword>
<evidence type="ECO:0000313" key="10">
    <source>
        <dbReference type="Proteomes" id="UP000035579"/>
    </source>
</evidence>
<evidence type="ECO:0000256" key="6">
    <source>
        <dbReference type="SAM" id="MobiDB-lite"/>
    </source>
</evidence>
<evidence type="ECO:0000256" key="1">
    <source>
        <dbReference type="ARBA" id="ARBA00004651"/>
    </source>
</evidence>
<keyword evidence="11" id="KW-1185">Reference proteome</keyword>
<proteinExistence type="predicted"/>
<reference evidence="8 10" key="1">
    <citation type="submission" date="2015-05" db="EMBL/GenBank/DDBJ databases">
        <title>Genome assembly of Archangium gephyra DSM 2261.</title>
        <authorList>
            <person name="Sharma G."/>
            <person name="Subramanian S."/>
        </authorList>
    </citation>
    <scope>NUCLEOTIDE SEQUENCE [LARGE SCALE GENOMIC DNA]</scope>
    <source>
        <strain evidence="8 10">DSM 2261</strain>
    </source>
</reference>
<dbReference type="KEGG" id="age:AA314_00384"/>
<evidence type="ECO:0000313" key="8">
    <source>
        <dbReference type="EMBL" id="AKI98757.1"/>
    </source>
</evidence>
<dbReference type="EMBL" id="QUMU01000006">
    <property type="protein sequence ID" value="REG30677.1"/>
    <property type="molecule type" value="Genomic_DNA"/>
</dbReference>
<dbReference type="Proteomes" id="UP000035579">
    <property type="component" value="Chromosome"/>
</dbReference>
<dbReference type="Pfam" id="PF03626">
    <property type="entry name" value="COX4_pro"/>
    <property type="match status" value="1"/>
</dbReference>
<reference evidence="9 11" key="2">
    <citation type="submission" date="2018-08" db="EMBL/GenBank/DDBJ databases">
        <title>Genomic Encyclopedia of Archaeal and Bacterial Type Strains, Phase II (KMG-II): from individual species to whole genera.</title>
        <authorList>
            <person name="Goeker M."/>
        </authorList>
    </citation>
    <scope>NUCLEOTIDE SEQUENCE [LARGE SCALE GENOMIC DNA]</scope>
    <source>
        <strain evidence="9 11">DSM 2261</strain>
    </source>
</reference>
<organism evidence="8 10">
    <name type="scientific">Archangium gephyra</name>
    <dbReference type="NCBI Taxonomy" id="48"/>
    <lineage>
        <taxon>Bacteria</taxon>
        <taxon>Pseudomonadati</taxon>
        <taxon>Myxococcota</taxon>
        <taxon>Myxococcia</taxon>
        <taxon>Myxococcales</taxon>
        <taxon>Cystobacterineae</taxon>
        <taxon>Archangiaceae</taxon>
        <taxon>Archangium</taxon>
    </lineage>
</organism>
<dbReference type="InterPro" id="IPR011743">
    <property type="entry name" value="Caa3_sub_IV"/>
</dbReference>
<name>A0AAC8Q0K5_9BACT</name>
<dbReference type="InterPro" id="IPR005171">
    <property type="entry name" value="Cyt_c_oxidase_su4_prok"/>
</dbReference>
<dbReference type="RefSeq" id="WP_053065999.1">
    <property type="nucleotide sequence ID" value="NZ_CP011509.1"/>
</dbReference>
<keyword evidence="3 7" id="KW-0812">Transmembrane</keyword>
<feature type="transmembrane region" description="Helical" evidence="7">
    <location>
        <begin position="68"/>
        <end position="86"/>
    </location>
</feature>
<feature type="region of interest" description="Disordered" evidence="6">
    <location>
        <begin position="100"/>
        <end position="129"/>
    </location>
</feature>
<dbReference type="NCBIfam" id="TIGR02229">
    <property type="entry name" value="caa3_sub_IV"/>
    <property type="match status" value="1"/>
</dbReference>
<feature type="transmembrane region" description="Helical" evidence="7">
    <location>
        <begin position="33"/>
        <end position="56"/>
    </location>
</feature>
<dbReference type="AlphaFoldDB" id="A0AAC8Q0K5"/>
<evidence type="ECO:0000256" key="3">
    <source>
        <dbReference type="ARBA" id="ARBA00022692"/>
    </source>
</evidence>
<gene>
    <name evidence="8" type="ORF">AA314_00384</name>
    <name evidence="9" type="ORF">ATI61_106146</name>
</gene>
<feature type="transmembrane region" description="Helical" evidence="7">
    <location>
        <begin position="7"/>
        <end position="27"/>
    </location>
</feature>
<sequence>MAKTRSTWGYVGVWVVLVVLTLVTWVLGTKLKLGPYSLPASMGIAVVKTVLVAMFFMHLVEQRGTRRVVLPVSVLFLGLLLGVTLLEAMTRVRMARPDGIDEELEPKRPASTRTVTPGSGAEEPRWMGN</sequence>
<evidence type="ECO:0000256" key="4">
    <source>
        <dbReference type="ARBA" id="ARBA00022989"/>
    </source>
</evidence>
<dbReference type="EMBL" id="CP011509">
    <property type="protein sequence ID" value="AKI98757.1"/>
    <property type="molecule type" value="Genomic_DNA"/>
</dbReference>
<dbReference type="GO" id="GO:0005886">
    <property type="term" value="C:plasma membrane"/>
    <property type="evidence" value="ECO:0007669"/>
    <property type="project" value="UniProtKB-SubCell"/>
</dbReference>